<dbReference type="STRING" id="231916.A0A409XA06"/>
<accession>A0A409XA06</accession>
<dbReference type="PROSITE" id="PS51257">
    <property type="entry name" value="PROKAR_LIPOPROTEIN"/>
    <property type="match status" value="1"/>
</dbReference>
<keyword evidence="2" id="KW-0812">Transmembrane</keyword>
<evidence type="ECO:0000256" key="1">
    <source>
        <dbReference type="SAM" id="MobiDB-lite"/>
    </source>
</evidence>
<organism evidence="3 4">
    <name type="scientific">Gymnopilus dilepis</name>
    <dbReference type="NCBI Taxonomy" id="231916"/>
    <lineage>
        <taxon>Eukaryota</taxon>
        <taxon>Fungi</taxon>
        <taxon>Dikarya</taxon>
        <taxon>Basidiomycota</taxon>
        <taxon>Agaricomycotina</taxon>
        <taxon>Agaricomycetes</taxon>
        <taxon>Agaricomycetidae</taxon>
        <taxon>Agaricales</taxon>
        <taxon>Agaricineae</taxon>
        <taxon>Hymenogastraceae</taxon>
        <taxon>Gymnopilus</taxon>
    </lineage>
</organism>
<evidence type="ECO:0000313" key="3">
    <source>
        <dbReference type="EMBL" id="PPQ87560.1"/>
    </source>
</evidence>
<keyword evidence="4" id="KW-1185">Reference proteome</keyword>
<feature type="transmembrane region" description="Helical" evidence="2">
    <location>
        <begin position="117"/>
        <end position="135"/>
    </location>
</feature>
<protein>
    <submittedName>
        <fullName evidence="3">Uncharacterized protein</fullName>
    </submittedName>
</protein>
<dbReference type="AlphaFoldDB" id="A0A409XA06"/>
<gene>
    <name evidence="3" type="ORF">CVT26_015460</name>
</gene>
<feature type="transmembrane region" description="Helical" evidence="2">
    <location>
        <begin position="81"/>
        <end position="105"/>
    </location>
</feature>
<evidence type="ECO:0000256" key="2">
    <source>
        <dbReference type="SAM" id="Phobius"/>
    </source>
</evidence>
<sequence length="334" mass="36696">MPFSYSRLFLEGSTFCCCLPVRLGVISMSILGCLVAGLLTVVLCVLCVVIISVWLTLSSCLRRDDTLTSLADKGLTSGEHAAFIVAALTETVLLGASVFGLVGAIARKQFLIRIYSYILYVHFALNLGVASYLAFEIIHVTTNFEKLACQTAIKDPQAQGQCEGFLGFARWVYIVIAVIVLVVELYGAVVVTRYLNQLKRRKANARSARMDTDQAFQLDVHKGLRYTRLKDEEVGPDSRVPAPLPSWVSPGPPDLDYEYDPYTESELDRHGTFAAADDRLLGISINTLSSTRIETSGDTTADVSLARGETETPHEHRLLPPEILHANSHDARDS</sequence>
<keyword evidence="2" id="KW-0472">Membrane</keyword>
<dbReference type="InParanoid" id="A0A409XA06"/>
<feature type="compositionally biased region" description="Basic and acidic residues" evidence="1">
    <location>
        <begin position="308"/>
        <end position="319"/>
    </location>
</feature>
<feature type="transmembrane region" description="Helical" evidence="2">
    <location>
        <begin position="171"/>
        <end position="192"/>
    </location>
</feature>
<feature type="region of interest" description="Disordered" evidence="1">
    <location>
        <begin position="296"/>
        <end position="334"/>
    </location>
</feature>
<proteinExistence type="predicted"/>
<keyword evidence="2" id="KW-1133">Transmembrane helix</keyword>
<dbReference type="EMBL" id="NHYE01003826">
    <property type="protein sequence ID" value="PPQ87560.1"/>
    <property type="molecule type" value="Genomic_DNA"/>
</dbReference>
<name>A0A409XA06_9AGAR</name>
<comment type="caution">
    <text evidence="3">The sequence shown here is derived from an EMBL/GenBank/DDBJ whole genome shotgun (WGS) entry which is preliminary data.</text>
</comment>
<evidence type="ECO:0000313" key="4">
    <source>
        <dbReference type="Proteomes" id="UP000284706"/>
    </source>
</evidence>
<dbReference type="OrthoDB" id="3249582at2759"/>
<feature type="transmembrane region" description="Helical" evidence="2">
    <location>
        <begin position="30"/>
        <end position="55"/>
    </location>
</feature>
<reference evidence="3 4" key="1">
    <citation type="journal article" date="2018" name="Evol. Lett.">
        <title>Horizontal gene cluster transfer increased hallucinogenic mushroom diversity.</title>
        <authorList>
            <person name="Reynolds H.T."/>
            <person name="Vijayakumar V."/>
            <person name="Gluck-Thaler E."/>
            <person name="Korotkin H.B."/>
            <person name="Matheny P.B."/>
            <person name="Slot J.C."/>
        </authorList>
    </citation>
    <scope>NUCLEOTIDE SEQUENCE [LARGE SCALE GENOMIC DNA]</scope>
    <source>
        <strain evidence="3 4">SRW20</strain>
    </source>
</reference>
<dbReference type="Proteomes" id="UP000284706">
    <property type="component" value="Unassembled WGS sequence"/>
</dbReference>